<evidence type="ECO:0000256" key="1">
    <source>
        <dbReference type="ARBA" id="ARBA00011961"/>
    </source>
</evidence>
<dbReference type="Proteomes" id="UP000664521">
    <property type="component" value="Unassembled WGS sequence"/>
</dbReference>
<dbReference type="AlphaFoldDB" id="A0A8H3FSX9"/>
<keyword evidence="4" id="KW-1185">Reference proteome</keyword>
<comment type="catalytic activity">
    <reaction evidence="2">
        <text>N(6)-D-ribulosyl-L-lysyl-[protein] + ATP = N(6)-(3-O-phospho-D-ribulosyl)-L-lysyl-[protein] + ADP + H(+)</text>
        <dbReference type="Rhea" id="RHEA:48432"/>
        <dbReference type="Rhea" id="RHEA-COMP:12103"/>
        <dbReference type="Rhea" id="RHEA-COMP:12104"/>
        <dbReference type="ChEBI" id="CHEBI:15378"/>
        <dbReference type="ChEBI" id="CHEBI:30616"/>
        <dbReference type="ChEBI" id="CHEBI:90418"/>
        <dbReference type="ChEBI" id="CHEBI:90420"/>
        <dbReference type="ChEBI" id="CHEBI:456216"/>
        <dbReference type="EC" id="2.7.1.172"/>
    </reaction>
    <physiologicalReaction direction="left-to-right" evidence="2">
        <dbReference type="Rhea" id="RHEA:48433"/>
    </physiologicalReaction>
</comment>
<dbReference type="PANTHER" id="PTHR12149:SF8">
    <property type="entry name" value="PROTEIN-RIBULOSAMINE 3-KINASE"/>
    <property type="match status" value="1"/>
</dbReference>
<evidence type="ECO:0000256" key="2">
    <source>
        <dbReference type="ARBA" id="ARBA00048655"/>
    </source>
</evidence>
<dbReference type="OrthoDB" id="5772781at2759"/>
<dbReference type="Gene3D" id="3.90.1200.10">
    <property type="match status" value="1"/>
</dbReference>
<proteinExistence type="predicted"/>
<sequence length="326" mass="37416">MSESVHALLNEPRPDAVFVSGDFPLDENVLASFPAGSRVLSANRFGTSAWTITARIHTELLDGTPMRYFLKCATENRGRVMMEGEFNAMSELHKTMPDFVPKPLCWGQYRVGSPDTYYFLEEFVDMSDRVPEPNQLCSKLAKLHRESVSPTGKFGLQVTTCNGRTPQEVSWESSWTVFFSKLLRHVADVDFEVNGMWEELDILEKRTFAQVIPRLIGILESDGRSVKPSLIHADLWEGNTGTSYETGNIYVFDSGAFYAHHEMEIGDWRCTYNKINNRIYTKTYLRYYGPSEPKEEWDDRNRMYSIYFNVIYSVNHMASGKAVRQT</sequence>
<gene>
    <name evidence="3" type="ORF">HETSPECPRED_006521</name>
</gene>
<dbReference type="EC" id="2.7.1.172" evidence="1"/>
<dbReference type="InterPro" id="IPR011009">
    <property type="entry name" value="Kinase-like_dom_sf"/>
</dbReference>
<name>A0A8H3FSX9_9LECA</name>
<dbReference type="GO" id="GO:0102193">
    <property type="term" value="F:protein-ribulosamine 3-kinase activity"/>
    <property type="evidence" value="ECO:0007669"/>
    <property type="project" value="UniProtKB-EC"/>
</dbReference>
<comment type="caution">
    <text evidence="3">The sequence shown here is derived from an EMBL/GenBank/DDBJ whole genome shotgun (WGS) entry which is preliminary data.</text>
</comment>
<accession>A0A8H3FSX9</accession>
<organism evidence="3 4">
    <name type="scientific">Heterodermia speciosa</name>
    <dbReference type="NCBI Taxonomy" id="116794"/>
    <lineage>
        <taxon>Eukaryota</taxon>
        <taxon>Fungi</taxon>
        <taxon>Dikarya</taxon>
        <taxon>Ascomycota</taxon>
        <taxon>Pezizomycotina</taxon>
        <taxon>Lecanoromycetes</taxon>
        <taxon>OSLEUM clade</taxon>
        <taxon>Lecanoromycetidae</taxon>
        <taxon>Caliciales</taxon>
        <taxon>Physciaceae</taxon>
        <taxon>Heterodermia</taxon>
    </lineage>
</organism>
<evidence type="ECO:0000313" key="3">
    <source>
        <dbReference type="EMBL" id="CAF9927238.1"/>
    </source>
</evidence>
<reference evidence="3" key="1">
    <citation type="submission" date="2021-03" db="EMBL/GenBank/DDBJ databases">
        <authorList>
            <person name="Tagirdzhanova G."/>
        </authorList>
    </citation>
    <scope>NUCLEOTIDE SEQUENCE</scope>
</reference>
<dbReference type="SUPFAM" id="SSF56112">
    <property type="entry name" value="Protein kinase-like (PK-like)"/>
    <property type="match status" value="1"/>
</dbReference>
<dbReference type="InterPro" id="IPR016477">
    <property type="entry name" value="Fructo-/Ketosamine-3-kinase"/>
</dbReference>
<evidence type="ECO:0000313" key="4">
    <source>
        <dbReference type="Proteomes" id="UP000664521"/>
    </source>
</evidence>
<dbReference type="PANTHER" id="PTHR12149">
    <property type="entry name" value="FRUCTOSAMINE 3 KINASE-RELATED PROTEIN"/>
    <property type="match status" value="1"/>
</dbReference>
<protein>
    <recommendedName>
        <fullName evidence="1">protein-ribulosamine 3-kinase</fullName>
        <ecNumber evidence="1">2.7.1.172</ecNumber>
    </recommendedName>
</protein>
<dbReference type="Pfam" id="PF03881">
    <property type="entry name" value="Fructosamin_kin"/>
    <property type="match status" value="1"/>
</dbReference>
<dbReference type="EMBL" id="CAJPDS010000044">
    <property type="protein sequence ID" value="CAF9927238.1"/>
    <property type="molecule type" value="Genomic_DNA"/>
</dbReference>